<dbReference type="GO" id="GO:0016787">
    <property type="term" value="F:hydrolase activity"/>
    <property type="evidence" value="ECO:0007669"/>
    <property type="project" value="UniProtKB-KW"/>
</dbReference>
<feature type="region of interest" description="Disordered" evidence="5">
    <location>
        <begin position="268"/>
        <end position="597"/>
    </location>
</feature>
<evidence type="ECO:0000259" key="7">
    <source>
        <dbReference type="PROSITE" id="PS51716"/>
    </source>
</evidence>
<evidence type="ECO:0000313" key="8">
    <source>
        <dbReference type="EMBL" id="CAC5404750.1"/>
    </source>
</evidence>
<dbReference type="InterPro" id="IPR015940">
    <property type="entry name" value="UBA"/>
</dbReference>
<evidence type="ECO:0000313" key="9">
    <source>
        <dbReference type="Proteomes" id="UP000507470"/>
    </source>
</evidence>
<dbReference type="SMART" id="SM00165">
    <property type="entry name" value="UBA"/>
    <property type="match status" value="2"/>
</dbReference>
<dbReference type="Gene3D" id="1.10.8.10">
    <property type="entry name" value="DNA helicase RuvA subunit, C-terminal domain"/>
    <property type="match status" value="2"/>
</dbReference>
<dbReference type="Pfam" id="PF12773">
    <property type="entry name" value="DZR"/>
    <property type="match status" value="1"/>
</dbReference>
<dbReference type="PANTHER" id="PTHR32341:SF10">
    <property type="entry name" value="INTERFERON-INDUCIBLE GTPASE 5"/>
    <property type="match status" value="1"/>
</dbReference>
<keyword evidence="3" id="KW-0378">Hydrolase</keyword>
<feature type="compositionally biased region" description="Basic and acidic residues" evidence="5">
    <location>
        <begin position="508"/>
        <end position="584"/>
    </location>
</feature>
<evidence type="ECO:0000256" key="2">
    <source>
        <dbReference type="ARBA" id="ARBA00022741"/>
    </source>
</evidence>
<dbReference type="Gene3D" id="3.40.50.300">
    <property type="entry name" value="P-loop containing nucleotide triphosphate hydrolases"/>
    <property type="match status" value="1"/>
</dbReference>
<keyword evidence="4" id="KW-0342">GTP-binding</keyword>
<evidence type="ECO:0000256" key="4">
    <source>
        <dbReference type="ARBA" id="ARBA00023134"/>
    </source>
</evidence>
<comment type="similarity">
    <text evidence="1">Belongs to the TRAFAC class dynamin-like GTPase superfamily. IRG family.</text>
</comment>
<dbReference type="SUPFAM" id="SSF46934">
    <property type="entry name" value="UBA-like"/>
    <property type="match status" value="2"/>
</dbReference>
<feature type="compositionally biased region" description="Basic and acidic residues" evidence="5">
    <location>
        <begin position="463"/>
        <end position="500"/>
    </location>
</feature>
<feature type="compositionally biased region" description="Polar residues" evidence="5">
    <location>
        <begin position="37"/>
        <end position="47"/>
    </location>
</feature>
<protein>
    <recommendedName>
        <fullName evidence="10">IRG-type G domain-containing protein</fullName>
    </recommendedName>
</protein>
<organism evidence="8 9">
    <name type="scientific">Mytilus coruscus</name>
    <name type="common">Sea mussel</name>
    <dbReference type="NCBI Taxonomy" id="42192"/>
    <lineage>
        <taxon>Eukaryota</taxon>
        <taxon>Metazoa</taxon>
        <taxon>Spiralia</taxon>
        <taxon>Lophotrochozoa</taxon>
        <taxon>Mollusca</taxon>
        <taxon>Bivalvia</taxon>
        <taxon>Autobranchia</taxon>
        <taxon>Pteriomorphia</taxon>
        <taxon>Mytilida</taxon>
        <taxon>Mytiloidea</taxon>
        <taxon>Mytilidae</taxon>
        <taxon>Mytilinae</taxon>
        <taxon>Mytilus</taxon>
    </lineage>
</organism>
<dbReference type="AlphaFoldDB" id="A0A6J8DCA2"/>
<evidence type="ECO:0008006" key="10">
    <source>
        <dbReference type="Google" id="ProtNLM"/>
    </source>
</evidence>
<feature type="compositionally biased region" description="Basic and acidic residues" evidence="5">
    <location>
        <begin position="327"/>
        <end position="394"/>
    </location>
</feature>
<dbReference type="SUPFAM" id="SSF52540">
    <property type="entry name" value="P-loop containing nucleoside triphosphate hydrolases"/>
    <property type="match status" value="1"/>
</dbReference>
<dbReference type="PROSITE" id="PS50030">
    <property type="entry name" value="UBA"/>
    <property type="match status" value="2"/>
</dbReference>
<dbReference type="InterPro" id="IPR051515">
    <property type="entry name" value="IRG"/>
</dbReference>
<proteinExistence type="inferred from homology"/>
<dbReference type="InterPro" id="IPR009060">
    <property type="entry name" value="UBA-like_sf"/>
</dbReference>
<gene>
    <name evidence="8" type="ORF">MCOR_38507</name>
</gene>
<feature type="domain" description="UBA" evidence="6">
    <location>
        <begin position="220"/>
        <end position="267"/>
    </location>
</feature>
<dbReference type="Pfam" id="PF05049">
    <property type="entry name" value="IIGP"/>
    <property type="match status" value="1"/>
</dbReference>
<evidence type="ECO:0000256" key="5">
    <source>
        <dbReference type="SAM" id="MobiDB-lite"/>
    </source>
</evidence>
<feature type="compositionally biased region" description="Basic and acidic residues" evidence="5">
    <location>
        <begin position="416"/>
        <end position="442"/>
    </location>
</feature>
<accession>A0A6J8DCA2</accession>
<dbReference type="InterPro" id="IPR007743">
    <property type="entry name" value="Immunity-related_GTPase-like"/>
</dbReference>
<feature type="compositionally biased region" description="Basic and acidic residues" evidence="5">
    <location>
        <begin position="272"/>
        <end position="311"/>
    </location>
</feature>
<dbReference type="InterPro" id="IPR027417">
    <property type="entry name" value="P-loop_NTPase"/>
</dbReference>
<feature type="domain" description="IRG-type G" evidence="7">
    <location>
        <begin position="733"/>
        <end position="913"/>
    </location>
</feature>
<dbReference type="InterPro" id="IPR025874">
    <property type="entry name" value="DZR"/>
</dbReference>
<feature type="region of interest" description="Disordered" evidence="5">
    <location>
        <begin position="37"/>
        <end position="72"/>
    </location>
</feature>
<dbReference type="EMBL" id="CACVKT020007030">
    <property type="protein sequence ID" value="CAC5404750.1"/>
    <property type="molecule type" value="Genomic_DNA"/>
</dbReference>
<keyword evidence="9" id="KW-1185">Reference proteome</keyword>
<evidence type="ECO:0000256" key="1">
    <source>
        <dbReference type="ARBA" id="ARBA00005429"/>
    </source>
</evidence>
<feature type="domain" description="UBA" evidence="6">
    <location>
        <begin position="607"/>
        <end position="647"/>
    </location>
</feature>
<evidence type="ECO:0000259" key="6">
    <source>
        <dbReference type="PROSITE" id="PS50030"/>
    </source>
</evidence>
<dbReference type="OrthoDB" id="422720at2759"/>
<keyword evidence="2" id="KW-0547">Nucleotide-binding</keyword>
<feature type="compositionally biased region" description="Basic and acidic residues" evidence="5">
    <location>
        <begin position="63"/>
        <end position="72"/>
    </location>
</feature>
<evidence type="ECO:0000256" key="3">
    <source>
        <dbReference type="ARBA" id="ARBA00022801"/>
    </source>
</evidence>
<dbReference type="GO" id="GO:0016020">
    <property type="term" value="C:membrane"/>
    <property type="evidence" value="ECO:0007669"/>
    <property type="project" value="InterPro"/>
</dbReference>
<dbReference type="Proteomes" id="UP000507470">
    <property type="component" value="Unassembled WGS sequence"/>
</dbReference>
<dbReference type="InterPro" id="IPR030385">
    <property type="entry name" value="G_IRG_dom"/>
</dbReference>
<dbReference type="PROSITE" id="PS51716">
    <property type="entry name" value="G_IRG"/>
    <property type="match status" value="1"/>
</dbReference>
<dbReference type="PANTHER" id="PTHR32341">
    <property type="entry name" value="INTERFERON-INDUCIBLE GTPASE"/>
    <property type="match status" value="1"/>
</dbReference>
<dbReference type="Pfam" id="PF00627">
    <property type="entry name" value="UBA"/>
    <property type="match status" value="2"/>
</dbReference>
<sequence>MNPERVVCSGIKDGKTCSKLVSNESAFCLDFGSSITDNVPVQSSSEPGNESTGESDSSESQDDGNRSEKWDLNEHLKTATVSDVSTNSSVQKRCKNCGHNIRQDQMFCDKCGNKLGDVCIGKINGIPCSKFVSYESKFCAHCGTANIEKNSGKTSCKSCGHDIHKTQKFCDNCGFKIGATCLGKINGNPCATFLSYEIKFCANCGTANPDYIAAQFKSKNKDEISSVVSNDSIIQLTSMGYTGEQAMDALKCYGGHLEEAVDWLLNLPTDDDTTKRTKPPTDDDRTKRTKPATDVDKMNITKPPTDEERMNRTKPPTIDTMKSTKPPSDDDIMKRTKPPTDDDTMKRTKPLTDYDTMPRTKIPTDEDTMTKTKPLTEDDRRKKTKPPTEDDRMTRTNPPTNEEIMKRTKSSTNEDTMTRTKTPTDDERMKKTKPPTDNDRMTRKQPPIDGDTMKKTKPPTGDETMKGTKPSADDDTIKRTKPPTDDDIMKRTKPTADEKKMKRTKSPTNEDTKTKTKPPTDDDRMKKTKPLTDDDRMKRKKPPTDEDTMTKMKSQTDDNTMKKSKPPTDDRMKRTKPPTDDDRMKRTKPALSEGQIHQKCKEQISLKPSHESVMQLTSAGFTEKQAIDALKCTDGNEEVAVKWLLRSVPDYNMEQMKVALTEVDEEIRDSDEERVHEFFAAATDLSSESTSEALVEIESRGNIENDILNRLQTDGVIATAKFLMVQAMKWKRAKVKIAVAGQSSAGKSAFINAIRGVNYKDEGYAKEGFGDTTLEVETYLHPSFKQMIYCDLPGYGTTTITREKFLEKVNIRDYDIFIIFFSCVPTTDDEWLVRQLQEAKIPFCFARTKLDQDIENGKRMGKSEKTVLNEIMDAIAKSTESMPVLKDEQVFIISNHKPSVGDMSKLVKFMQQKVTTVKFETILFSIPAFTEEIIEKNTRIY</sequence>
<reference evidence="8 9" key="1">
    <citation type="submission" date="2020-06" db="EMBL/GenBank/DDBJ databases">
        <authorList>
            <person name="Li R."/>
            <person name="Bekaert M."/>
        </authorList>
    </citation>
    <scope>NUCLEOTIDE SEQUENCE [LARGE SCALE GENOMIC DNA]</scope>
    <source>
        <strain evidence="9">wild</strain>
    </source>
</reference>
<dbReference type="GO" id="GO:0005525">
    <property type="term" value="F:GTP binding"/>
    <property type="evidence" value="ECO:0007669"/>
    <property type="project" value="UniProtKB-KW"/>
</dbReference>
<name>A0A6J8DCA2_MYTCO</name>